<dbReference type="Gene3D" id="1.25.40.10">
    <property type="entry name" value="Tetratricopeptide repeat domain"/>
    <property type="match status" value="10"/>
</dbReference>
<dbReference type="Pfam" id="PF12854">
    <property type="entry name" value="PPR_1"/>
    <property type="match status" value="4"/>
</dbReference>
<dbReference type="PANTHER" id="PTHR47933">
    <property type="entry name" value="PENTATRICOPEPTIDE REPEAT-CONTAINING PROTEIN 1, MITOCHONDRIAL"/>
    <property type="match status" value="1"/>
</dbReference>
<sequence length="1489" mass="163733">MDSFLGIRIQVFANAATSSGQMEDEVGEESRCLHLTTLRHLHASSFSTRPMSLIAMVAPPLRFHVNPPRQAPPPPPPDATTRSVVFSCLVKRRQPLSEESLVVLVQMAKMGFFPSDAFLFSQLIHKLCRGDTTSGACPSFLPTQPRRLAKRKMKLVKNPCLRLTALRRCHAASSSTAAAATDFDCDGGVGTRSDVKHQKPSSNASSRYLKYQLYSLLGSASPGRPSAALSILRRMLPPDSTSPPDAATRSIVFSGLAKRSQPLNEESLALLVENAKMGLFPHDAILFSQFITKLCRCGATSGAWDFFHAVKDAGGSFEANVCNALLSGLAAIQDFARMNLLFSEMKGLGVRPDLFTFGILINSLCKSSRIDDALNVLDAMSSPDSEVTPGTIIFNTVIDGLCKAGRLQDGLSLLDRMKSSHVCDPDSVTYNTLIDAFCKAAELDMAHKLLTSMEKERVSVNVVTLNTFIYRMCRHGMMGSALNFFRKKKVEWPEVKGNAFTYNVLIGAFLHSDNVGWATALFDEMIKEGVSPDSVTHSTLTYRLTQLGKLDDAYLSMSLMRKNGFRVDIKSYNILISGFCKKKRLDKALEIHDEICEAGLRPDIFTYNSLIDAFCKAGDFSKAGKFLNKMVDNGCNPDVVTYGTLINGYCKSGDLEEAMKIFKSMDVSMVPANTVIYTTLIDSYCKNQKVDAAIYLFDEMQEKDILPNARIYTALFKGLKNRNMPNKAFELMDKMNLQGCKPDYVTMDLLTGWLTVIATSSGQIEDEASEESRCLHFTALRHLHASSFSTDVVDCDGGVGTRSDEKHLLTKKHSHNASLCNLNYQLCSLLGSASPLPCQSSTYGKLPPHYPPRRLAKRKMKLVKNPCLRFTALRRCHAASSSTAAAATDFDCDGGVGTRSDVKHQKPSSNASPRLLKYLLYSLLGSASPGRLSAALSILRGMLPPNSTSPPDAATRSIVFSGLVKRSQPLNEKSLALLVEMAKMGLFPHDAILFTQFITKLCRCGAISGAWDFFHAVKDAGGSFEAPMCNALLAGLAAMQDFERMNLLFSEMKGLGARPDVVTFGILINSLCKSRRIDDALNVLDAMSSPDSGVTPGTIIFNTVIDGLCKAGRLQDGLSLLDRMKSSHACDPDSVTYTSLIKAFCKAAELDKAHELLTRMEKERVTVNVVILNTFVNGMCRYGMIGGALDFFQKKKVKWPEVKGNAITYKILIGAFLHSNKVGRAMALFDEMIKEGVSPDSTTYSTLIYRLTQFGKLDDAYSNMSLMRKNGFRVDIKSYNILISGFCKKKRLDKALEIHDEICEAGLRPDIFTSTSLIDAFCKAGDFSKAGKFLNKMVDNGCNPNGVTYGTLINGYCKSGDLEQAMKIFKSMDVSMVPANIVIYTTLIDSYCKNQKVDAAIYLFDEMQEKDILPDAVTYTAIFKGLKNLNMSDKAFELMDKMNLQGCKPDYVTMDLLTGWLTVIGETERLRLFVQRATSSDIDSGNPDV</sequence>
<feature type="repeat" description="PPR" evidence="3">
    <location>
        <begin position="568"/>
        <end position="602"/>
    </location>
</feature>
<dbReference type="Proteomes" id="UP000734854">
    <property type="component" value="Unassembled WGS sequence"/>
</dbReference>
<feature type="repeat" description="PPR" evidence="3">
    <location>
        <begin position="708"/>
        <end position="742"/>
    </location>
</feature>
<feature type="repeat" description="PPR" evidence="3">
    <location>
        <begin position="1345"/>
        <end position="1379"/>
    </location>
</feature>
<feature type="repeat" description="PPR" evidence="3">
    <location>
        <begin position="318"/>
        <end position="352"/>
    </location>
</feature>
<evidence type="ECO:0000256" key="2">
    <source>
        <dbReference type="ARBA" id="ARBA00022737"/>
    </source>
</evidence>
<protein>
    <recommendedName>
        <fullName evidence="6">Pentatricopeptide repeat-containing protein</fullName>
    </recommendedName>
</protein>
<feature type="repeat" description="PPR" evidence="3">
    <location>
        <begin position="1380"/>
        <end position="1414"/>
    </location>
</feature>
<dbReference type="EMBL" id="JACMSC010000003">
    <property type="protein sequence ID" value="KAG6527247.1"/>
    <property type="molecule type" value="Genomic_DNA"/>
</dbReference>
<feature type="repeat" description="PPR" evidence="3">
    <location>
        <begin position="353"/>
        <end position="387"/>
    </location>
</feature>
<dbReference type="FunFam" id="1.25.40.10:FF:000294">
    <property type="entry name" value="Pentatricopeptide repeat-containing protein At1g09900"/>
    <property type="match status" value="1"/>
</dbReference>
<feature type="repeat" description="PPR" evidence="3">
    <location>
        <begin position="1133"/>
        <end position="1167"/>
    </location>
</feature>
<evidence type="ECO:0000313" key="5">
    <source>
        <dbReference type="Proteomes" id="UP000734854"/>
    </source>
</evidence>
<keyword evidence="5" id="KW-1185">Reference proteome</keyword>
<accession>A0A8J5HTU5</accession>
<dbReference type="PANTHER" id="PTHR47933:SF11">
    <property type="entry name" value="PENTATRICOPEPTIDE REPEAT-CONTAINING PROTEIN 2"/>
    <property type="match status" value="1"/>
</dbReference>
<evidence type="ECO:0008006" key="6">
    <source>
        <dbReference type="Google" id="ProtNLM"/>
    </source>
</evidence>
<feature type="repeat" description="PPR" evidence="3">
    <location>
        <begin position="673"/>
        <end position="707"/>
    </location>
</feature>
<dbReference type="InterPro" id="IPR011990">
    <property type="entry name" value="TPR-like_helical_dom_sf"/>
</dbReference>
<evidence type="ECO:0000256" key="1">
    <source>
        <dbReference type="ARBA" id="ARBA00007626"/>
    </source>
</evidence>
<feature type="repeat" description="PPR" evidence="3">
    <location>
        <begin position="1415"/>
        <end position="1449"/>
    </location>
</feature>
<proteinExistence type="inferred from homology"/>
<dbReference type="InterPro" id="IPR002885">
    <property type="entry name" value="PPR_rpt"/>
</dbReference>
<keyword evidence="2" id="KW-0677">Repeat</keyword>
<dbReference type="NCBIfam" id="TIGR00756">
    <property type="entry name" value="PPR"/>
    <property type="match status" value="18"/>
</dbReference>
<feature type="repeat" description="PPR" evidence="3">
    <location>
        <begin position="426"/>
        <end position="460"/>
    </location>
</feature>
<name>A0A8J5HTU5_ZINOF</name>
<comment type="caution">
    <text evidence="4">The sequence shown here is derived from an EMBL/GenBank/DDBJ whole genome shotgun (WGS) entry which is preliminary data.</text>
</comment>
<feature type="repeat" description="PPR" evidence="3">
    <location>
        <begin position="638"/>
        <end position="672"/>
    </location>
</feature>
<feature type="repeat" description="PPR" evidence="3">
    <location>
        <begin position="1275"/>
        <end position="1309"/>
    </location>
</feature>
<dbReference type="InterPro" id="IPR051240">
    <property type="entry name" value="Mito_RNA-Proc/Resp"/>
</dbReference>
<dbReference type="Pfam" id="PF13041">
    <property type="entry name" value="PPR_2"/>
    <property type="match status" value="8"/>
</dbReference>
<feature type="repeat" description="PPR" evidence="3">
    <location>
        <begin position="1240"/>
        <end position="1274"/>
    </location>
</feature>
<feature type="repeat" description="PPR" evidence="3">
    <location>
        <begin position="1060"/>
        <end position="1096"/>
    </location>
</feature>
<evidence type="ECO:0000256" key="3">
    <source>
        <dbReference type="PROSITE-ProRule" id="PRU00708"/>
    </source>
</evidence>
<organism evidence="4 5">
    <name type="scientific">Zingiber officinale</name>
    <name type="common">Ginger</name>
    <name type="synonym">Amomum zingiber</name>
    <dbReference type="NCBI Taxonomy" id="94328"/>
    <lineage>
        <taxon>Eukaryota</taxon>
        <taxon>Viridiplantae</taxon>
        <taxon>Streptophyta</taxon>
        <taxon>Embryophyta</taxon>
        <taxon>Tracheophyta</taxon>
        <taxon>Spermatophyta</taxon>
        <taxon>Magnoliopsida</taxon>
        <taxon>Liliopsida</taxon>
        <taxon>Zingiberales</taxon>
        <taxon>Zingiberaceae</taxon>
        <taxon>Zingiber</taxon>
    </lineage>
</organism>
<dbReference type="Pfam" id="PF01535">
    <property type="entry name" value="PPR"/>
    <property type="match status" value="2"/>
</dbReference>
<evidence type="ECO:0000313" key="4">
    <source>
        <dbReference type="EMBL" id="KAG6527247.1"/>
    </source>
</evidence>
<feature type="repeat" description="PPR" evidence="3">
    <location>
        <begin position="1310"/>
        <end position="1344"/>
    </location>
</feature>
<comment type="similarity">
    <text evidence="1">Belongs to the PPR family. P subfamily.</text>
</comment>
<dbReference type="GO" id="GO:0003729">
    <property type="term" value="F:mRNA binding"/>
    <property type="evidence" value="ECO:0007669"/>
    <property type="project" value="TreeGrafter"/>
</dbReference>
<reference evidence="4 5" key="1">
    <citation type="submission" date="2020-08" db="EMBL/GenBank/DDBJ databases">
        <title>Plant Genome Project.</title>
        <authorList>
            <person name="Zhang R.-G."/>
        </authorList>
    </citation>
    <scope>NUCLEOTIDE SEQUENCE [LARGE SCALE GENOMIC DNA]</scope>
    <source>
        <tissue evidence="4">Rhizome</tissue>
    </source>
</reference>
<feature type="repeat" description="PPR" evidence="3">
    <location>
        <begin position="390"/>
        <end position="424"/>
    </location>
</feature>
<feature type="repeat" description="PPR" evidence="3">
    <location>
        <begin position="1205"/>
        <end position="1239"/>
    </location>
</feature>
<feature type="repeat" description="PPR" evidence="3">
    <location>
        <begin position="1097"/>
        <end position="1127"/>
    </location>
</feature>
<dbReference type="PROSITE" id="PS51375">
    <property type="entry name" value="PPR"/>
    <property type="match status" value="20"/>
</dbReference>
<feature type="repeat" description="PPR" evidence="3">
    <location>
        <begin position="603"/>
        <end position="637"/>
    </location>
</feature>
<gene>
    <name evidence="4" type="ORF">ZIOFF_009342</name>
</gene>
<feature type="repeat" description="PPR" evidence="3">
    <location>
        <begin position="498"/>
        <end position="532"/>
    </location>
</feature>
<dbReference type="SUPFAM" id="SSF81901">
    <property type="entry name" value="HCP-like"/>
    <property type="match status" value="2"/>
</dbReference>